<evidence type="ECO:0000313" key="1">
    <source>
        <dbReference type="EMBL" id="SES20633.1"/>
    </source>
</evidence>
<dbReference type="STRING" id="155974.SAMN04487818_108341"/>
<keyword evidence="2" id="KW-1185">Reference proteome</keyword>
<dbReference type="InterPro" id="IPR036457">
    <property type="entry name" value="PPM-type-like_dom_sf"/>
</dbReference>
<organism evidence="1 2">
    <name type="scientific">Actinokineospora terrae</name>
    <dbReference type="NCBI Taxonomy" id="155974"/>
    <lineage>
        <taxon>Bacteria</taxon>
        <taxon>Bacillati</taxon>
        <taxon>Actinomycetota</taxon>
        <taxon>Actinomycetes</taxon>
        <taxon>Pseudonocardiales</taxon>
        <taxon>Pseudonocardiaceae</taxon>
        <taxon>Actinokineospora</taxon>
    </lineage>
</organism>
<dbReference type="SUPFAM" id="SSF81606">
    <property type="entry name" value="PP2C-like"/>
    <property type="match status" value="1"/>
</dbReference>
<proteinExistence type="predicted"/>
<dbReference type="EMBL" id="FOGI01000008">
    <property type="protein sequence ID" value="SES20633.1"/>
    <property type="molecule type" value="Genomic_DNA"/>
</dbReference>
<protein>
    <submittedName>
        <fullName evidence="1">Serine/threonine protein phosphatase PrpC</fullName>
    </submittedName>
</protein>
<reference evidence="2" key="1">
    <citation type="submission" date="2016-10" db="EMBL/GenBank/DDBJ databases">
        <authorList>
            <person name="Varghese N."/>
            <person name="Submissions S."/>
        </authorList>
    </citation>
    <scope>NUCLEOTIDE SEQUENCE [LARGE SCALE GENOMIC DNA]</scope>
    <source>
        <strain evidence="2">DSM 44260</strain>
    </source>
</reference>
<sequence length="276" mass="28876">MSTPQITVATATRVGDRTANADAATAITNQLGTCAAVVDGIGSTPQVCAAARLAADVAATVGSHRGAQAAIMAAADTMPEHPDAPNAVAAVASIEPGGRIEIAHVGDAAVWTWASPGHLTRWTADQTAGAQIDHMRTNPALTDDDRRKLDDIVDVLGDYVLNGLKYATVSTVAWTTVRDTTPRLILLTTDGIHKVLGPGHMNGLINRHHDDPQALADALVTKAVEPGDRLAHDQYEEAMWIAVTTGASHIRPIVPLPLGDRDNATAAVIHIAHHTD</sequence>
<dbReference type="AlphaFoldDB" id="A0A1H9VH77"/>
<name>A0A1H9VH77_9PSEU</name>
<evidence type="ECO:0000313" key="2">
    <source>
        <dbReference type="Proteomes" id="UP000199051"/>
    </source>
</evidence>
<dbReference type="Gene3D" id="3.60.40.10">
    <property type="entry name" value="PPM-type phosphatase domain"/>
    <property type="match status" value="1"/>
</dbReference>
<accession>A0A1H9VH77</accession>
<gene>
    <name evidence="1" type="ORF">SAMN04487818_108341</name>
</gene>
<dbReference type="Proteomes" id="UP000199051">
    <property type="component" value="Unassembled WGS sequence"/>
</dbReference>
<dbReference type="RefSeq" id="WP_092780819.1">
    <property type="nucleotide sequence ID" value="NZ_FOGI01000008.1"/>
</dbReference>